<dbReference type="Proteomes" id="UP000272942">
    <property type="component" value="Unassembled WGS sequence"/>
</dbReference>
<dbReference type="GO" id="GO:0003779">
    <property type="term" value="F:actin binding"/>
    <property type="evidence" value="ECO:0007669"/>
    <property type="project" value="InterPro"/>
</dbReference>
<evidence type="ECO:0000313" key="5">
    <source>
        <dbReference type="Proteomes" id="UP000272942"/>
    </source>
</evidence>
<dbReference type="Gene3D" id="1.20.120.230">
    <property type="entry name" value="Alpha-catenin/vinculin-like"/>
    <property type="match status" value="3"/>
</dbReference>
<dbReference type="GO" id="GO:0030036">
    <property type="term" value="P:actin cytoskeleton organization"/>
    <property type="evidence" value="ECO:0007669"/>
    <property type="project" value="TreeGrafter"/>
</dbReference>
<protein>
    <submittedName>
        <fullName evidence="6">Vinculin</fullName>
    </submittedName>
</protein>
<dbReference type="Gene3D" id="1.20.1420.10">
    <property type="entry name" value="Talin, central domain"/>
    <property type="match status" value="2"/>
</dbReference>
<dbReference type="Pfam" id="PF21692">
    <property type="entry name" value="Talin_R4"/>
    <property type="match status" value="1"/>
</dbReference>
<evidence type="ECO:0000259" key="3">
    <source>
        <dbReference type="Pfam" id="PF21865"/>
    </source>
</evidence>
<reference evidence="6" key="1">
    <citation type="submission" date="2016-06" db="UniProtKB">
        <authorList>
            <consortium name="WormBaseParasite"/>
        </authorList>
    </citation>
    <scope>IDENTIFICATION</scope>
</reference>
<gene>
    <name evidence="4" type="ORF">ECPE_LOCUS8517</name>
</gene>
<dbReference type="GO" id="GO:0005886">
    <property type="term" value="C:plasma membrane"/>
    <property type="evidence" value="ECO:0007669"/>
    <property type="project" value="TreeGrafter"/>
</dbReference>
<reference evidence="4 5" key="2">
    <citation type="submission" date="2018-11" db="EMBL/GenBank/DDBJ databases">
        <authorList>
            <consortium name="Pathogen Informatics"/>
        </authorList>
    </citation>
    <scope>NUCLEOTIDE SEQUENCE [LARGE SCALE GENOMIC DNA]</scope>
    <source>
        <strain evidence="4 5">Egypt</strain>
    </source>
</reference>
<dbReference type="AlphaFoldDB" id="A0A183ANI2"/>
<feature type="region of interest" description="Disordered" evidence="1">
    <location>
        <begin position="626"/>
        <end position="645"/>
    </location>
</feature>
<dbReference type="InterPro" id="IPR054060">
    <property type="entry name" value="TLN1-like_RS"/>
</dbReference>
<keyword evidence="5" id="KW-1185">Reference proteome</keyword>
<dbReference type="InterPro" id="IPR035964">
    <property type="entry name" value="I/LWEQ_dom_sf"/>
</dbReference>
<evidence type="ECO:0000313" key="4">
    <source>
        <dbReference type="EMBL" id="VDP83689.1"/>
    </source>
</evidence>
<organism evidence="6">
    <name type="scientific">Echinostoma caproni</name>
    <dbReference type="NCBI Taxonomy" id="27848"/>
    <lineage>
        <taxon>Eukaryota</taxon>
        <taxon>Metazoa</taxon>
        <taxon>Spiralia</taxon>
        <taxon>Lophotrochozoa</taxon>
        <taxon>Platyhelminthes</taxon>
        <taxon>Trematoda</taxon>
        <taxon>Digenea</taxon>
        <taxon>Plagiorchiida</taxon>
        <taxon>Echinostomata</taxon>
        <taxon>Echinostomatoidea</taxon>
        <taxon>Echinostomatidae</taxon>
        <taxon>Echinostoma</taxon>
    </lineage>
</organism>
<dbReference type="InterPro" id="IPR049108">
    <property type="entry name" value="Talin_R4"/>
</dbReference>
<feature type="region of interest" description="Disordered" evidence="1">
    <location>
        <begin position="448"/>
        <end position="467"/>
    </location>
</feature>
<dbReference type="WBParaSite" id="ECPE_0000854301-mRNA-1">
    <property type="protein sequence ID" value="ECPE_0000854301-mRNA-1"/>
    <property type="gene ID" value="ECPE_0000854301"/>
</dbReference>
<proteinExistence type="predicted"/>
<dbReference type="OrthoDB" id="10262320at2759"/>
<evidence type="ECO:0000256" key="1">
    <source>
        <dbReference type="SAM" id="MobiDB-lite"/>
    </source>
</evidence>
<name>A0A183ANI2_9TREM</name>
<feature type="compositionally biased region" description="Polar residues" evidence="1">
    <location>
        <begin position="303"/>
        <end position="320"/>
    </location>
</feature>
<dbReference type="PANTHER" id="PTHR19981:SF1">
    <property type="entry name" value="RHEA, ISOFORM B"/>
    <property type="match status" value="1"/>
</dbReference>
<dbReference type="PANTHER" id="PTHR19981">
    <property type="entry name" value="TALIN"/>
    <property type="match status" value="1"/>
</dbReference>
<dbReference type="EMBL" id="UZAN01046082">
    <property type="protein sequence ID" value="VDP83689.1"/>
    <property type="molecule type" value="Genomic_DNA"/>
</dbReference>
<feature type="domain" description="Talin 1-like rod-segment" evidence="3">
    <location>
        <begin position="1110"/>
        <end position="1231"/>
    </location>
</feature>
<dbReference type="Pfam" id="PF21865">
    <property type="entry name" value="TLN1-like_RS"/>
    <property type="match status" value="1"/>
</dbReference>
<dbReference type="GO" id="GO:0098609">
    <property type="term" value="P:cell-cell adhesion"/>
    <property type="evidence" value="ECO:0007669"/>
    <property type="project" value="TreeGrafter"/>
</dbReference>
<feature type="domain" description="Talin R4" evidence="2">
    <location>
        <begin position="198"/>
        <end position="288"/>
    </location>
</feature>
<dbReference type="SUPFAM" id="SSF109885">
    <property type="entry name" value="I/LWEQ domain"/>
    <property type="match status" value="1"/>
</dbReference>
<feature type="region of interest" description="Disordered" evidence="1">
    <location>
        <begin position="564"/>
        <end position="590"/>
    </location>
</feature>
<accession>A0A183ANI2</accession>
<evidence type="ECO:0000259" key="2">
    <source>
        <dbReference type="Pfam" id="PF21692"/>
    </source>
</evidence>
<dbReference type="GO" id="GO:0005737">
    <property type="term" value="C:cytoplasm"/>
    <property type="evidence" value="ECO:0007669"/>
    <property type="project" value="TreeGrafter"/>
</dbReference>
<dbReference type="GO" id="GO:0005925">
    <property type="term" value="C:focal adhesion"/>
    <property type="evidence" value="ECO:0007669"/>
    <property type="project" value="TreeGrafter"/>
</dbReference>
<feature type="compositionally biased region" description="Polar residues" evidence="1">
    <location>
        <begin position="564"/>
        <end position="580"/>
    </location>
</feature>
<sequence>MSESDPQMHESHLQLGDNLHEAVLAVHSGLDGLMSCLRATSIQAHQDPVVSTLLSVGTQLPATLGDGMALVGKASALASATSRLMADLRTEASMEHSQTGLSPAEAKLRADLLEEEIQRLISAAQECADGNAQSLEHQQMVVAAAQQLVATAHAAAAPLIRARLTQGLEFATRLTASNVGPLVTVGGEVVRICQGNTYKLATDLEQLQKRVMPKVNLSCSEARTEPYNTKKQASLLVASQNLMQCLEDLLRQADAVVPTIPDAGIQSAFSGAARNTQACLTDLRLCYTNSEQVLNTEPPKLDQLNSGKPISLPTPTTNGQKDSEYWAATFTKINERLDSLSPELRNSTHRLLPDETANAYPDGVNRNWRKLPPFVSRVVQGQSGRSDQGARWTESLTTVNELLDHLSALIHGVRGLAGFLAASANSNSMDSNLARIFLVSHGLSAKRQSSISGCSSPTDNASASYSGFTSTEQQAQATAEEMLRNLLSIGESCVSDAGQLIAWALQDEPVQALSDDTSEAALLAEQLTTSVNAILGYVPGEVIVRRLIALLDDTSSMLQPDIASQGTLGRNQSSNGHRTSSPPPAIPPRHVFTQIPDHSVYAKIASAARRMAKICLDASCQLTERTNRPRSQQNGDGTKTSGSSSEVVRLAHITDHITSALAEVIRAAGGRGGTQIETIGHLLDGLTKVGPPVAVGLRYAMHTVNTNAAEIDYDQPIPDLPLGQAILQLRDWAVELSLQADTKAASSAEKNNDRTSWAVTMPDTHETEAMAQMRGQCEAAVRRVATLIQPSAISAESKSTTGSNSPLPSLSYCAIRLPVNNDTYSDCLDHVSNIDQDMKSFMDAIPQAAVKHDVEKFTDAVKSVAHATCQLLQVTNQAAYLVSASHPDSKPGHVSLFAKSDQLTALHDHIAAVRKGVSELNNSQLSVTPDGLLSLEIMNIANNVAQRATQLCQSTRPLLAECKSSAEKKAMAESLERVARDASSVSNIVQSVRTVSTPDSATAFSQLKSRANQLEETIDQYAEILLRAAGGSPSQVAEKALALQAPLLGSGQTVARHSSELLTHSQQLITTDKTAFANASDQYSHSQQALSTSVAQLKDLLSQMKPGVDACQWVREVIENLLSEMDNTLLHLTPNKKPTTTALITNSQRVESSLALIRSCVHQIEQQTVEAVENWQHGHWELMAHNVQDMGTYLPNLVKECTRCAVSLVQAAEQTSLLSLTRTVLEAEQQVAEHLSLRIKDKNVSEFMKIFSLIMTPVFFDYVVS</sequence>
<evidence type="ECO:0000313" key="6">
    <source>
        <dbReference type="WBParaSite" id="ECPE_0000854301-mRNA-1"/>
    </source>
</evidence>
<feature type="region of interest" description="Disordered" evidence="1">
    <location>
        <begin position="297"/>
        <end position="321"/>
    </location>
</feature>
<dbReference type="GO" id="GO:0005178">
    <property type="term" value="F:integrin binding"/>
    <property type="evidence" value="ECO:0007669"/>
    <property type="project" value="TreeGrafter"/>
</dbReference>